<dbReference type="EMBL" id="ON970568">
    <property type="protein sequence ID" value="UVK59038.1"/>
    <property type="molecule type" value="Genomic_DNA"/>
</dbReference>
<proteinExistence type="predicted"/>
<reference evidence="1" key="1">
    <citation type="submission" date="2022-07" db="EMBL/GenBank/DDBJ databases">
        <authorList>
            <person name="Torres-Arroyo K.M."/>
            <person name="Cardona-Perez A.V."/>
            <person name="Cruz-Vazquez C.O."/>
            <person name="Davila-Rivera B.E."/>
            <person name="Flores-Rivera E.M."/>
            <person name="Morales-Rodriguez J."/>
            <person name="Ramirez-Renta G.M."/>
            <person name="Ramos-Rodriguez C.M."/>
            <person name="Rodriguez-Rivera J.M."/>
            <person name="Toledo-Marrero N."/>
            <person name="Velazquez-Nunez L.D."/>
            <person name="Velez-Alicea A.S."/>
            <person name="Vazquez E."/>
            <person name="Balish M.F."/>
            <person name="Garlena R.A."/>
            <person name="Russell D.A."/>
            <person name="Jacobs-Sera D."/>
            <person name="Hatfull G.F."/>
        </authorList>
    </citation>
    <scope>NUCLEOTIDE SEQUENCE</scope>
</reference>
<protein>
    <submittedName>
        <fullName evidence="1">Endolysin</fullName>
    </submittedName>
</protein>
<dbReference type="Proteomes" id="UP001058660">
    <property type="component" value="Segment"/>
</dbReference>
<gene>
    <name evidence="1" type="primary">19</name>
    <name evidence="1" type="ORF">SEA_CEN1621_19</name>
</gene>
<accession>A0A9E7QAC5</accession>
<organism evidence="1 2">
    <name type="scientific">Microbacterium phage Cen1621</name>
    <dbReference type="NCBI Taxonomy" id="2965191"/>
    <lineage>
        <taxon>Viruses</taxon>
        <taxon>Duplodnaviria</taxon>
        <taxon>Heunggongvirae</taxon>
        <taxon>Uroviricota</taxon>
        <taxon>Caudoviricetes</taxon>
        <taxon>Casidaviridae</taxon>
        <taxon>Cenunavirus</taxon>
        <taxon>Cenunavirus Cen1621</taxon>
    </lineage>
</organism>
<sequence>MADLKNHPGMWLRDDAAAAINALEDKYGVIRINSAGRHEWEQQALIDRWHKGGAANRPPHLYRPAEPARTSNHVKDGGIAVDVYNYRDDRAKLEEFGFKWYGTADPVHYEFQGRPAAPAPAPAADAVDWNAGSVPAQGGGFNPFGIAWSAGLQKIARLYGYRGPIDQKFGPGSMAGFAQFLRANHGYVGNNELGPVMWAAIARWLRGRWGYVGNDVPGPVMRAALSRAEAENYKAL</sequence>
<evidence type="ECO:0000313" key="2">
    <source>
        <dbReference type="Proteomes" id="UP001058660"/>
    </source>
</evidence>
<name>A0A9E7QAC5_9CAUD</name>
<keyword evidence="2" id="KW-1185">Reference proteome</keyword>
<dbReference type="SUPFAM" id="SSF55166">
    <property type="entry name" value="Hedgehog/DD-peptidase"/>
    <property type="match status" value="1"/>
</dbReference>
<dbReference type="InterPro" id="IPR009045">
    <property type="entry name" value="Zn_M74/Hedgehog-like"/>
</dbReference>
<evidence type="ECO:0000313" key="1">
    <source>
        <dbReference type="EMBL" id="UVK59038.1"/>
    </source>
</evidence>